<dbReference type="InterPro" id="IPR002553">
    <property type="entry name" value="Clathrin/coatomer_adapt-like_N"/>
</dbReference>
<evidence type="ECO:0000259" key="7">
    <source>
        <dbReference type="Pfam" id="PF01602"/>
    </source>
</evidence>
<dbReference type="GO" id="GO:0043195">
    <property type="term" value="C:terminal bouton"/>
    <property type="evidence" value="ECO:0007669"/>
    <property type="project" value="TreeGrafter"/>
</dbReference>
<dbReference type="InterPro" id="IPR017105">
    <property type="entry name" value="AP3_complex_dsu"/>
</dbReference>
<dbReference type="GO" id="GO:0016182">
    <property type="term" value="P:synaptic vesicle budding from endosome"/>
    <property type="evidence" value="ECO:0007669"/>
    <property type="project" value="TreeGrafter"/>
</dbReference>
<dbReference type="PANTHER" id="PTHR22781">
    <property type="entry name" value="DELTA ADAPTIN-RELATED"/>
    <property type="match status" value="1"/>
</dbReference>
<evidence type="ECO:0000313" key="8">
    <source>
        <dbReference type="EMBL" id="CAF4347168.1"/>
    </source>
</evidence>
<dbReference type="GO" id="GO:1904115">
    <property type="term" value="C:axon cytoplasm"/>
    <property type="evidence" value="ECO:0007669"/>
    <property type="project" value="GOC"/>
</dbReference>
<feature type="domain" description="Clathrin/coatomer adaptor adaptin-like N-terminal" evidence="7">
    <location>
        <begin position="2"/>
        <end position="163"/>
    </location>
</feature>
<evidence type="ECO:0000256" key="5">
    <source>
        <dbReference type="ARBA" id="ARBA00022927"/>
    </source>
</evidence>
<evidence type="ECO:0000256" key="1">
    <source>
        <dbReference type="ARBA" id="ARBA00004308"/>
    </source>
</evidence>
<reference evidence="8" key="1">
    <citation type="submission" date="2021-02" db="EMBL/GenBank/DDBJ databases">
        <authorList>
            <person name="Nowell W R."/>
        </authorList>
    </citation>
    <scope>NUCLEOTIDE SEQUENCE</scope>
</reference>
<keyword evidence="5" id="KW-0653">Protein transport</keyword>
<proteinExistence type="inferred from homology"/>
<keyword evidence="6" id="KW-0472">Membrane</keyword>
<dbReference type="GO" id="GO:0098943">
    <property type="term" value="P:neurotransmitter receptor transport, postsynaptic endosome to lysosome"/>
    <property type="evidence" value="ECO:0007669"/>
    <property type="project" value="TreeGrafter"/>
</dbReference>
<dbReference type="AlphaFoldDB" id="A0A820L3X7"/>
<dbReference type="Proteomes" id="UP000663844">
    <property type="component" value="Unassembled WGS sequence"/>
</dbReference>
<comment type="similarity">
    <text evidence="2">Belongs to the adaptor complexes large subunit family.</text>
</comment>
<dbReference type="GO" id="GO:0010008">
    <property type="term" value="C:endosome membrane"/>
    <property type="evidence" value="ECO:0007669"/>
    <property type="project" value="TreeGrafter"/>
</dbReference>
<evidence type="ECO:0000256" key="4">
    <source>
        <dbReference type="ARBA" id="ARBA00022737"/>
    </source>
</evidence>
<keyword evidence="3" id="KW-0813">Transport</keyword>
<evidence type="ECO:0000256" key="2">
    <source>
        <dbReference type="ARBA" id="ARBA00006613"/>
    </source>
</evidence>
<dbReference type="GO" id="GO:0006896">
    <property type="term" value="P:Golgi to vacuole transport"/>
    <property type="evidence" value="ECO:0007669"/>
    <property type="project" value="TreeGrafter"/>
</dbReference>
<accession>A0A820L3X7</accession>
<comment type="caution">
    <text evidence="8">The sequence shown here is derived from an EMBL/GenBank/DDBJ whole genome shotgun (WGS) entry which is preliminary data.</text>
</comment>
<comment type="subcellular location">
    <subcellularLocation>
        <location evidence="1">Endomembrane system</location>
    </subcellularLocation>
</comment>
<dbReference type="InterPro" id="IPR016024">
    <property type="entry name" value="ARM-type_fold"/>
</dbReference>
<sequence length="164" mass="18638">MDIIRKLMVHMHKAEGSHYRDELLSKIIEVCSQSDYTHIANFEWYISILVELTRLEGTKHGSLISLQLLDVAVRVESIREFACNQMAVLLENSHVFLLGSNSSSVAEVLYAAAWICGEFTSNLKDPQKTLESMLNTKITLFPGHIQSVYYQNILKIITYIITTS</sequence>
<evidence type="ECO:0000256" key="3">
    <source>
        <dbReference type="ARBA" id="ARBA00022448"/>
    </source>
</evidence>
<evidence type="ECO:0000313" key="9">
    <source>
        <dbReference type="Proteomes" id="UP000663844"/>
    </source>
</evidence>
<dbReference type="PANTHER" id="PTHR22781:SF12">
    <property type="entry name" value="AP-3 COMPLEX SUBUNIT DELTA-1"/>
    <property type="match status" value="1"/>
</dbReference>
<dbReference type="InterPro" id="IPR011989">
    <property type="entry name" value="ARM-like"/>
</dbReference>
<dbReference type="GO" id="GO:0048490">
    <property type="term" value="P:anterograde synaptic vesicle transport"/>
    <property type="evidence" value="ECO:0007669"/>
    <property type="project" value="TreeGrafter"/>
</dbReference>
<protein>
    <recommendedName>
        <fullName evidence="7">Clathrin/coatomer adaptor adaptin-like N-terminal domain-containing protein</fullName>
    </recommendedName>
</protein>
<dbReference type="GO" id="GO:0030123">
    <property type="term" value="C:AP-3 adaptor complex"/>
    <property type="evidence" value="ECO:0007669"/>
    <property type="project" value="InterPro"/>
</dbReference>
<dbReference type="GO" id="GO:0006623">
    <property type="term" value="P:protein targeting to vacuole"/>
    <property type="evidence" value="ECO:0007669"/>
    <property type="project" value="TreeGrafter"/>
</dbReference>
<gene>
    <name evidence="8" type="ORF">OXD698_LOCUS48565</name>
</gene>
<keyword evidence="4" id="KW-0677">Repeat</keyword>
<dbReference type="EMBL" id="CAJOAZ010020532">
    <property type="protein sequence ID" value="CAF4347168.1"/>
    <property type="molecule type" value="Genomic_DNA"/>
</dbReference>
<dbReference type="GO" id="GO:0048499">
    <property type="term" value="P:synaptic vesicle membrane organization"/>
    <property type="evidence" value="ECO:0007669"/>
    <property type="project" value="TreeGrafter"/>
</dbReference>
<feature type="non-terminal residue" evidence="8">
    <location>
        <position position="164"/>
    </location>
</feature>
<dbReference type="Pfam" id="PF01602">
    <property type="entry name" value="Adaptin_N"/>
    <property type="match status" value="1"/>
</dbReference>
<dbReference type="Gene3D" id="1.25.10.10">
    <property type="entry name" value="Leucine-rich Repeat Variant"/>
    <property type="match status" value="1"/>
</dbReference>
<name>A0A820L3X7_9BILA</name>
<dbReference type="GO" id="GO:0098830">
    <property type="term" value="C:presynaptic endosome"/>
    <property type="evidence" value="ECO:0007669"/>
    <property type="project" value="TreeGrafter"/>
</dbReference>
<evidence type="ECO:0000256" key="6">
    <source>
        <dbReference type="ARBA" id="ARBA00023136"/>
    </source>
</evidence>
<dbReference type="SUPFAM" id="SSF48371">
    <property type="entry name" value="ARM repeat"/>
    <property type="match status" value="1"/>
</dbReference>
<organism evidence="8 9">
    <name type="scientific">Adineta steineri</name>
    <dbReference type="NCBI Taxonomy" id="433720"/>
    <lineage>
        <taxon>Eukaryota</taxon>
        <taxon>Metazoa</taxon>
        <taxon>Spiralia</taxon>
        <taxon>Gnathifera</taxon>
        <taxon>Rotifera</taxon>
        <taxon>Eurotatoria</taxon>
        <taxon>Bdelloidea</taxon>
        <taxon>Adinetida</taxon>
        <taxon>Adinetidae</taxon>
        <taxon>Adineta</taxon>
    </lineage>
</organism>